<evidence type="ECO:0000313" key="1">
    <source>
        <dbReference type="EMBL" id="QSG05618.1"/>
    </source>
</evidence>
<organism evidence="1 2">
    <name type="scientific">Halapricum desulfuricans</name>
    <dbReference type="NCBI Taxonomy" id="2841257"/>
    <lineage>
        <taxon>Archaea</taxon>
        <taxon>Methanobacteriati</taxon>
        <taxon>Methanobacteriota</taxon>
        <taxon>Stenosarchaea group</taxon>
        <taxon>Halobacteria</taxon>
        <taxon>Halobacteriales</taxon>
        <taxon>Haloarculaceae</taxon>
        <taxon>Halapricum</taxon>
    </lineage>
</organism>
<name>A0A897N036_9EURY</name>
<proteinExistence type="predicted"/>
<accession>A0A897N036</accession>
<sequence length="60" mass="6434">MFVSELINCISIYETVGVVSDVEPLTTMGSDSQLSLGDMTFQRTTRPATIPRRLAVGASA</sequence>
<gene>
    <name evidence="1" type="ORF">HSR121_1272</name>
</gene>
<dbReference type="AlphaFoldDB" id="A0A897N036"/>
<dbReference type="Proteomes" id="UP000663525">
    <property type="component" value="Chromosome"/>
</dbReference>
<protein>
    <submittedName>
        <fullName evidence="1">Uncharacterized protein</fullName>
    </submittedName>
</protein>
<dbReference type="EMBL" id="CP064787">
    <property type="protein sequence ID" value="QSG05618.1"/>
    <property type="molecule type" value="Genomic_DNA"/>
</dbReference>
<evidence type="ECO:0000313" key="2">
    <source>
        <dbReference type="Proteomes" id="UP000663525"/>
    </source>
</evidence>
<reference evidence="1" key="1">
    <citation type="submission" date="2020-11" db="EMBL/GenBank/DDBJ databases">
        <title>Carbohydrate-dependent, anaerobic sulfur respiration: A novel catabolism in halophilic archaea.</title>
        <authorList>
            <person name="Sorokin D.Y."/>
            <person name="Messina E."/>
            <person name="Smedile F."/>
            <person name="La Cono V."/>
            <person name="Hallsworth J.E."/>
            <person name="Yakimov M.M."/>
        </authorList>
    </citation>
    <scope>NUCLEOTIDE SEQUENCE</scope>
    <source>
        <strain evidence="1">HSR12-1</strain>
    </source>
</reference>